<proteinExistence type="inferred from homology"/>
<comment type="similarity">
    <text evidence="2 3">Belongs to the peptidase M14 family.</text>
</comment>
<gene>
    <name evidence="5" type="ORF">M513_01028</name>
</gene>
<evidence type="ECO:0000313" key="6">
    <source>
        <dbReference type="Proteomes" id="UP000030764"/>
    </source>
</evidence>
<dbReference type="Proteomes" id="UP000030764">
    <property type="component" value="Unassembled WGS sequence"/>
</dbReference>
<dbReference type="EMBL" id="KL363185">
    <property type="protein sequence ID" value="KFD58265.1"/>
    <property type="molecule type" value="Genomic_DNA"/>
</dbReference>
<comment type="cofactor">
    <cofactor evidence="1">
        <name>Zn(2+)</name>
        <dbReference type="ChEBI" id="CHEBI:29105"/>
    </cofactor>
</comment>
<dbReference type="SUPFAM" id="SSF53187">
    <property type="entry name" value="Zn-dependent exopeptidases"/>
    <property type="match status" value="1"/>
</dbReference>
<dbReference type="PROSITE" id="PS52035">
    <property type="entry name" value="PEPTIDASE_M14"/>
    <property type="match status" value="1"/>
</dbReference>
<evidence type="ECO:0000256" key="3">
    <source>
        <dbReference type="PROSITE-ProRule" id="PRU01379"/>
    </source>
</evidence>
<dbReference type="Gene3D" id="2.60.40.3120">
    <property type="match status" value="1"/>
</dbReference>
<reference evidence="5 6" key="1">
    <citation type="journal article" date="2014" name="Nat. Genet.">
        <title>Genome and transcriptome of the porcine whipworm Trichuris suis.</title>
        <authorList>
            <person name="Jex A.R."/>
            <person name="Nejsum P."/>
            <person name="Schwarz E.M."/>
            <person name="Hu L."/>
            <person name="Young N.D."/>
            <person name="Hall R.S."/>
            <person name="Korhonen P.K."/>
            <person name="Liao S."/>
            <person name="Thamsborg S."/>
            <person name="Xia J."/>
            <person name="Xu P."/>
            <person name="Wang S."/>
            <person name="Scheerlinck J.P."/>
            <person name="Hofmann A."/>
            <person name="Sternberg P.W."/>
            <person name="Wang J."/>
            <person name="Gasser R.B."/>
        </authorList>
    </citation>
    <scope>NUCLEOTIDE SEQUENCE [LARGE SCALE GENOMIC DNA]</scope>
    <source>
        <strain evidence="5">DCEP-RM93M</strain>
    </source>
</reference>
<dbReference type="PANTHER" id="PTHR12756:SF11">
    <property type="entry name" value="CYTOSOLIC CARBOXYPEPTIDASE 1"/>
    <property type="match status" value="1"/>
</dbReference>
<keyword evidence="6" id="KW-1185">Reference proteome</keyword>
<accession>A0A085MM19</accession>
<dbReference type="PANTHER" id="PTHR12756">
    <property type="entry name" value="CYTOSOLIC CARBOXYPEPTIDASE"/>
    <property type="match status" value="1"/>
</dbReference>
<feature type="active site" description="Proton donor/acceptor" evidence="3">
    <location>
        <position position="1085"/>
    </location>
</feature>
<dbReference type="Gene3D" id="3.40.630.10">
    <property type="entry name" value="Zn peptidases"/>
    <property type="match status" value="1"/>
</dbReference>
<dbReference type="GO" id="GO:0004181">
    <property type="term" value="F:metallocarboxypeptidase activity"/>
    <property type="evidence" value="ECO:0007669"/>
    <property type="project" value="InterPro"/>
</dbReference>
<dbReference type="InterPro" id="IPR050821">
    <property type="entry name" value="Cytosolic_carboxypeptidase"/>
</dbReference>
<evidence type="ECO:0000313" key="5">
    <source>
        <dbReference type="EMBL" id="KFD58265.1"/>
    </source>
</evidence>
<dbReference type="InterPro" id="IPR016024">
    <property type="entry name" value="ARM-type_fold"/>
</dbReference>
<dbReference type="InterPro" id="IPR000834">
    <property type="entry name" value="Peptidase_M14"/>
</dbReference>
<dbReference type="GO" id="GO:0006508">
    <property type="term" value="P:proteolysis"/>
    <property type="evidence" value="ECO:0007669"/>
    <property type="project" value="InterPro"/>
</dbReference>
<organism evidence="5 6">
    <name type="scientific">Trichuris suis</name>
    <name type="common">pig whipworm</name>
    <dbReference type="NCBI Taxonomy" id="68888"/>
    <lineage>
        <taxon>Eukaryota</taxon>
        <taxon>Metazoa</taxon>
        <taxon>Ecdysozoa</taxon>
        <taxon>Nematoda</taxon>
        <taxon>Enoplea</taxon>
        <taxon>Dorylaimia</taxon>
        <taxon>Trichinellida</taxon>
        <taxon>Trichuridae</taxon>
        <taxon>Trichuris</taxon>
    </lineage>
</organism>
<dbReference type="GO" id="GO:0008270">
    <property type="term" value="F:zinc ion binding"/>
    <property type="evidence" value="ECO:0007669"/>
    <property type="project" value="InterPro"/>
</dbReference>
<dbReference type="Pfam" id="PF25571">
    <property type="entry name" value="TPR_CCP1_N"/>
    <property type="match status" value="1"/>
</dbReference>
<name>A0A085MM19_9BILA</name>
<evidence type="ECO:0000259" key="4">
    <source>
        <dbReference type="PROSITE" id="PS52035"/>
    </source>
</evidence>
<protein>
    <recommendedName>
        <fullName evidence="4">Peptidase M14 domain-containing protein</fullName>
    </recommendedName>
</protein>
<evidence type="ECO:0000256" key="2">
    <source>
        <dbReference type="ARBA" id="ARBA00005988"/>
    </source>
</evidence>
<evidence type="ECO:0000256" key="1">
    <source>
        <dbReference type="ARBA" id="ARBA00001947"/>
    </source>
</evidence>
<dbReference type="SUPFAM" id="SSF48371">
    <property type="entry name" value="ARM repeat"/>
    <property type="match status" value="1"/>
</dbReference>
<dbReference type="AlphaFoldDB" id="A0A085MM19"/>
<feature type="domain" description="Peptidase M14" evidence="4">
    <location>
        <begin position="846"/>
        <end position="1121"/>
    </location>
</feature>
<dbReference type="Pfam" id="PF00246">
    <property type="entry name" value="Peptidase_M14"/>
    <property type="match status" value="1"/>
</dbReference>
<sequence>MVAEGAAQLCRTLCRLCLTDQNSLEDLRNLGFAVLDKCENNENALQSEREKNNLRRALESKDDSLLHDFLVCFEVKEHDRSCEVVYRLLSSRTANAQEDRSNLGFRKTDIRGQCNRLHMPGCFEVMYLKAKACADNKRKWTGFQTQWMALLTDVERCSGAAGRLTNAIWTDRDHCRTPEVITLLARILIEYINPSSEESKQRLQLLAKMNGASYLAKSLRSQLQIYDGSAVMNNSLAALIKVTLLVGGVDGRFYIKVRFGGLLALAANVIATREGQRCIELLQFLTSVCHSGKNAAFLSKHEKFILFIKSTFKDYANEEINVIHHCAKLLYLMAKPKSTRLILVTNGIVQSVMELFQAFFAKEEENAWTVCMAALGTVRLLTSTMAGRQTLVECNGLTIFREAVKSFNVAEQSNRNCSFLYHAMSSLCLRCLPMCSLPVDSVEHPITVHLPVTRTDHTPADILSDSEEELSIAAGFLTDTDDETMVVQKPGLEGPPTRLKLFQSEMHLYRFLCRELEFGMDENTESASQANHDVDEAVEFNDTIRKCLPRRRRNSLSEVSGLRFSIHKKDESDAEKALYASLGRRASLDSGPRPDPVWYSWMDYVFQAASTHSVYQFVTIAFPDYHGLYPNLSRQRLKFCPNTLLEMLEPLIDRVEVESFPAKVVYDLDALLKQPKTELPAHSLLSDDLIRLGKVDAHTTSLKFESRFESGNLRKAIQVGPYEYDLILTPDTNQINEYFHTFYFKVWNMVSNVPYTFNIINCVKTRSLYNSGMQPVVFSVTEALLGRPGWVRSGRSCVYYRNFYSRSHAKVVARSKAPQTITSYYTASFTVHFRHAYDMCYFAYHYPYTYTMLKTHLVKLSHLLSCVSDVRFRIDTLCRSIAGNPVKLLTITNAACRTTLQERDVIVISSRVHPVSHLLGLLNYLVSPQPRACLARSLFIFKIIPMLNVDGVVNGNHRCSLAGEDLNRQWVHPDKSLFPSVYHTKNLIGYLHHIGKTPLVYCDFHGHSRKKNIFAYGNNPNLSWYSGDRKSQHQFEFYQLPEILDDISPAFHLKYCSFDIKKNKEGSARVAVWRDTSLCRAYTMEASYAGFDHGPYEGYQMTTKDLIEMGEKFIDALVCLKESIRNNEMATRKFELGSKNSKK</sequence>